<evidence type="ECO:0000313" key="1">
    <source>
        <dbReference type="EMBL" id="KAH7849158.1"/>
    </source>
</evidence>
<dbReference type="EMBL" id="CM037157">
    <property type="protein sequence ID" value="KAH7849158.1"/>
    <property type="molecule type" value="Genomic_DNA"/>
</dbReference>
<dbReference type="Proteomes" id="UP000828048">
    <property type="component" value="Chromosome 7"/>
</dbReference>
<organism evidence="1 2">
    <name type="scientific">Vaccinium darrowii</name>
    <dbReference type="NCBI Taxonomy" id="229202"/>
    <lineage>
        <taxon>Eukaryota</taxon>
        <taxon>Viridiplantae</taxon>
        <taxon>Streptophyta</taxon>
        <taxon>Embryophyta</taxon>
        <taxon>Tracheophyta</taxon>
        <taxon>Spermatophyta</taxon>
        <taxon>Magnoliopsida</taxon>
        <taxon>eudicotyledons</taxon>
        <taxon>Gunneridae</taxon>
        <taxon>Pentapetalae</taxon>
        <taxon>asterids</taxon>
        <taxon>Ericales</taxon>
        <taxon>Ericaceae</taxon>
        <taxon>Vaccinioideae</taxon>
        <taxon>Vaccinieae</taxon>
        <taxon>Vaccinium</taxon>
    </lineage>
</organism>
<gene>
    <name evidence="1" type="ORF">Vadar_013880</name>
</gene>
<protein>
    <submittedName>
        <fullName evidence="1">Uncharacterized protein</fullName>
    </submittedName>
</protein>
<keyword evidence="2" id="KW-1185">Reference proteome</keyword>
<accession>A0ACB7Y7Y8</accession>
<reference evidence="1 2" key="1">
    <citation type="journal article" date="2021" name="Hortic Res">
        <title>High-quality reference genome and annotation aids understanding of berry development for evergreen blueberry (Vaccinium darrowii).</title>
        <authorList>
            <person name="Yu J."/>
            <person name="Hulse-Kemp A.M."/>
            <person name="Babiker E."/>
            <person name="Staton M."/>
        </authorList>
    </citation>
    <scope>NUCLEOTIDE SEQUENCE [LARGE SCALE GENOMIC DNA]</scope>
    <source>
        <strain evidence="2">cv. NJ 8807/NJ 8810</strain>
        <tissue evidence="1">Young leaf</tissue>
    </source>
</reference>
<sequence>MPKVFGRNEEVMGPRISEFIEEGEIAYQVPFSSETLLLLKFCAGTCHRDTQQLVRMSSRLSLFEYFPFLEAIIKQNILYYKAAFSFRKIADGHDSGMCSIAPHSLLERRMTKSGHLKAKIPSIIKIAGLNCTAIGNSFQTAEIKSVPNENPEDFPEEDDELCLAECVREFGTDEEFHRILEKAKERNSLVVVDFYRTSCGSCKYIAQIFSKLCKGSGNQDAKVMFLKHNVIDEYEEQSEVAERLRIKAVPLFHFYKDGVLLEAFPTRDKDRIVAAIKKYTAPASPDI</sequence>
<name>A0ACB7Y7Y8_9ERIC</name>
<proteinExistence type="predicted"/>
<evidence type="ECO:0000313" key="2">
    <source>
        <dbReference type="Proteomes" id="UP000828048"/>
    </source>
</evidence>
<comment type="caution">
    <text evidence="1">The sequence shown here is derived from an EMBL/GenBank/DDBJ whole genome shotgun (WGS) entry which is preliminary data.</text>
</comment>